<protein>
    <recommendedName>
        <fullName evidence="6">Protein kinase domain-containing protein</fullName>
    </recommendedName>
</protein>
<comment type="similarity">
    <text evidence="4">Belongs to the protein kinase superfamily.</text>
</comment>
<dbReference type="PROSITE" id="PS00107">
    <property type="entry name" value="PROTEIN_KINASE_ATP"/>
    <property type="match status" value="1"/>
</dbReference>
<dbReference type="GO" id="GO:0005737">
    <property type="term" value="C:cytoplasm"/>
    <property type="evidence" value="ECO:0007669"/>
    <property type="project" value="TreeGrafter"/>
</dbReference>
<dbReference type="GO" id="GO:0005524">
    <property type="term" value="F:ATP binding"/>
    <property type="evidence" value="ECO:0007669"/>
    <property type="project" value="UniProtKB-UniRule"/>
</dbReference>
<evidence type="ECO:0000256" key="1">
    <source>
        <dbReference type="ARBA" id="ARBA00022741"/>
    </source>
</evidence>
<keyword evidence="2 3" id="KW-0067">ATP-binding</keyword>
<dbReference type="GO" id="GO:0044773">
    <property type="term" value="P:mitotic DNA damage checkpoint signaling"/>
    <property type="evidence" value="ECO:0007669"/>
    <property type="project" value="TreeGrafter"/>
</dbReference>
<dbReference type="Pfam" id="PF00069">
    <property type="entry name" value="Pkinase"/>
    <property type="match status" value="1"/>
</dbReference>
<accession>A0A4U5NAG9</accession>
<feature type="domain" description="Protein kinase" evidence="6">
    <location>
        <begin position="42"/>
        <end position="298"/>
    </location>
</feature>
<reference evidence="7 8" key="2">
    <citation type="journal article" date="2019" name="G3 (Bethesda)">
        <title>Hybrid Assembly of the Genome of the Entomopathogenic Nematode Steinernema carpocapsae Identifies the X-Chromosome.</title>
        <authorList>
            <person name="Serra L."/>
            <person name="Macchietto M."/>
            <person name="Macias-Munoz A."/>
            <person name="McGill C.J."/>
            <person name="Rodriguez I.M."/>
            <person name="Rodriguez B."/>
            <person name="Murad R."/>
            <person name="Mortazavi A."/>
        </authorList>
    </citation>
    <scope>NUCLEOTIDE SEQUENCE [LARGE SCALE GENOMIC DNA]</scope>
    <source>
        <strain evidence="7 8">ALL</strain>
    </source>
</reference>
<dbReference type="PROSITE" id="PS50011">
    <property type="entry name" value="PROTEIN_KINASE_DOM"/>
    <property type="match status" value="1"/>
</dbReference>
<dbReference type="Gene3D" id="1.10.510.10">
    <property type="entry name" value="Transferase(Phosphotransferase) domain 1"/>
    <property type="match status" value="1"/>
</dbReference>
<gene>
    <name evidence="7" type="ORF">L596_014084</name>
</gene>
<keyword evidence="4" id="KW-0723">Serine/threonine-protein kinase</keyword>
<dbReference type="GO" id="GO:0005634">
    <property type="term" value="C:nucleus"/>
    <property type="evidence" value="ECO:0007669"/>
    <property type="project" value="TreeGrafter"/>
</dbReference>
<dbReference type="SUPFAM" id="SSF56112">
    <property type="entry name" value="Protein kinase-like (PK-like)"/>
    <property type="match status" value="1"/>
</dbReference>
<evidence type="ECO:0000256" key="2">
    <source>
        <dbReference type="ARBA" id="ARBA00022840"/>
    </source>
</evidence>
<dbReference type="AlphaFoldDB" id="A0A4U5NAG9"/>
<dbReference type="STRING" id="34508.A0A4U5NAG9"/>
<feature type="region of interest" description="Disordered" evidence="5">
    <location>
        <begin position="299"/>
        <end position="324"/>
    </location>
</feature>
<dbReference type="PROSITE" id="PS00108">
    <property type="entry name" value="PROTEIN_KINASE_ST"/>
    <property type="match status" value="1"/>
</dbReference>
<sequence>MLLSQHLSSCIVSLSPLPGFPNQVASNHQKHLPSFSEFKHRATSKRMIGKGAFGEVFSLSAEGVDAVAVKVLKLTDENTAMALREVEYLKMVQGHENVVAFYDDKIKHGKKLSIMTELARCNFYHIVYEGGPIESLTAKRFSRQLLEGVDHIHSCGIAHCDIKLENLLLGSDGLLKITDFGLALPYVKSEQHSGHGYFEYAGFIGTRMTAAPEVVQGSSNFAPVKNDIWACGVVIMEFLTGRPDIWQQASLEDPAFRHFIEDGYSPLEGADDEFVRFILQVDPRKRPLIFRILKQPWLQEAARKRSSSYQTSEEEDEGDPKKTL</sequence>
<dbReference type="EMBL" id="AZBU02000004">
    <property type="protein sequence ID" value="TKR79937.1"/>
    <property type="molecule type" value="Genomic_DNA"/>
</dbReference>
<organism evidence="7 8">
    <name type="scientific">Steinernema carpocapsae</name>
    <name type="common">Entomopathogenic nematode</name>
    <dbReference type="NCBI Taxonomy" id="34508"/>
    <lineage>
        <taxon>Eukaryota</taxon>
        <taxon>Metazoa</taxon>
        <taxon>Ecdysozoa</taxon>
        <taxon>Nematoda</taxon>
        <taxon>Chromadorea</taxon>
        <taxon>Rhabditida</taxon>
        <taxon>Tylenchina</taxon>
        <taxon>Panagrolaimomorpha</taxon>
        <taxon>Strongyloidoidea</taxon>
        <taxon>Steinernematidae</taxon>
        <taxon>Steinernema</taxon>
    </lineage>
</organism>
<dbReference type="InterPro" id="IPR000719">
    <property type="entry name" value="Prot_kinase_dom"/>
</dbReference>
<dbReference type="Proteomes" id="UP000298663">
    <property type="component" value="Unassembled WGS sequence"/>
</dbReference>
<evidence type="ECO:0000259" key="6">
    <source>
        <dbReference type="PROSITE" id="PS50011"/>
    </source>
</evidence>
<feature type="binding site" evidence="3">
    <location>
        <position position="70"/>
    </location>
    <ligand>
        <name>ATP</name>
        <dbReference type="ChEBI" id="CHEBI:30616"/>
    </ligand>
</feature>
<reference evidence="7 8" key="1">
    <citation type="journal article" date="2015" name="Genome Biol.">
        <title>Comparative genomics of Steinernema reveals deeply conserved gene regulatory networks.</title>
        <authorList>
            <person name="Dillman A.R."/>
            <person name="Macchietto M."/>
            <person name="Porter C.F."/>
            <person name="Rogers A."/>
            <person name="Williams B."/>
            <person name="Antoshechkin I."/>
            <person name="Lee M.M."/>
            <person name="Goodwin Z."/>
            <person name="Lu X."/>
            <person name="Lewis E.E."/>
            <person name="Goodrich-Blair H."/>
            <person name="Stock S.P."/>
            <person name="Adams B.J."/>
            <person name="Sternberg P.W."/>
            <person name="Mortazavi A."/>
        </authorList>
    </citation>
    <scope>NUCLEOTIDE SEQUENCE [LARGE SCALE GENOMIC DNA]</scope>
    <source>
        <strain evidence="7 8">ALL</strain>
    </source>
</reference>
<keyword evidence="8" id="KW-1185">Reference proteome</keyword>
<dbReference type="InterPro" id="IPR011009">
    <property type="entry name" value="Kinase-like_dom_sf"/>
</dbReference>
<proteinExistence type="inferred from homology"/>
<keyword evidence="4" id="KW-0418">Kinase</keyword>
<name>A0A4U5NAG9_STECR</name>
<dbReference type="OrthoDB" id="5845449at2759"/>
<dbReference type="InterPro" id="IPR017441">
    <property type="entry name" value="Protein_kinase_ATP_BS"/>
</dbReference>
<dbReference type="SMART" id="SM00220">
    <property type="entry name" value="S_TKc"/>
    <property type="match status" value="1"/>
</dbReference>
<evidence type="ECO:0000256" key="3">
    <source>
        <dbReference type="PROSITE-ProRule" id="PRU10141"/>
    </source>
</evidence>
<evidence type="ECO:0000256" key="5">
    <source>
        <dbReference type="SAM" id="MobiDB-lite"/>
    </source>
</evidence>
<keyword evidence="4" id="KW-0808">Transferase</keyword>
<comment type="caution">
    <text evidence="7">The sequence shown here is derived from an EMBL/GenBank/DDBJ whole genome shotgun (WGS) entry which is preliminary data.</text>
</comment>
<evidence type="ECO:0000313" key="8">
    <source>
        <dbReference type="Proteomes" id="UP000298663"/>
    </source>
</evidence>
<evidence type="ECO:0000256" key="4">
    <source>
        <dbReference type="RuleBase" id="RU000304"/>
    </source>
</evidence>
<dbReference type="PANTHER" id="PTHR44167:SF24">
    <property type="entry name" value="SERINE_THREONINE-PROTEIN KINASE CHK2"/>
    <property type="match status" value="1"/>
</dbReference>
<dbReference type="PANTHER" id="PTHR44167">
    <property type="entry name" value="OVARIAN-SPECIFIC SERINE/THREONINE-PROTEIN KINASE LOK-RELATED"/>
    <property type="match status" value="1"/>
</dbReference>
<dbReference type="InterPro" id="IPR008271">
    <property type="entry name" value="Ser/Thr_kinase_AS"/>
</dbReference>
<dbReference type="GO" id="GO:0004674">
    <property type="term" value="F:protein serine/threonine kinase activity"/>
    <property type="evidence" value="ECO:0007669"/>
    <property type="project" value="UniProtKB-KW"/>
</dbReference>
<keyword evidence="1 3" id="KW-0547">Nucleotide-binding</keyword>
<evidence type="ECO:0000313" key="7">
    <source>
        <dbReference type="EMBL" id="TKR79937.1"/>
    </source>
</evidence>